<evidence type="ECO:0000313" key="3">
    <source>
        <dbReference type="EMBL" id="MBB4760790.1"/>
    </source>
</evidence>
<keyword evidence="1" id="KW-0472">Membrane</keyword>
<keyword evidence="1" id="KW-1133">Transmembrane helix</keyword>
<sequence>MGSRRRRTLAVGLITALLTGTFAAVARPAAGALPQRAKAQTSQAQVVERADEAAALITARMTGQKVRIAGLTTETSEFFAQPDGQITVNVAAGPVRTKRDGRWVPIDLTLRLAGDGSVQSVADSLNLRISGARAAGGELASTGKAGRRLALGWQGKLPAPTLAGTRATYPDVVPGVDLVVQATRAGFEQFFIVKSRDAVDRLPDLSLPLTGDKVASFVPDSSGGLSLRDSKGHTVAAVPAPEMWDARRVPGTEAPVRRTIVPVKRKQGTKSAARAATGQDKGITLTLKPDVTWLKDPATQFPVTIDPQLNALSTSFDTYVRQDVTADRSGAADLQLGLFTGTPNANAHAFVHWPVAALAGKQITAATANFWSWWSNTCTPSSWEIWTTGAASSATRWDSQPEWLNFEAASTQSKGYSTACDDGWVSVDGTSFFQRAATAGQSTAYMGLRATNETTTAGSKLFRSRNADDTAQVPFASVTYNSYPTVGTRSTTPATACVTGENRPKINKLTPQLAAGITDAEGSAVKAEFEWWAVTGTSKLGSTVTGLDASGTTFTAAPPAGALVNNSSYKWRVRGNDGIVNGVWSTFCEFTVDTTAVTTPSVSSPQYAQDAWSGDANVPGQFTFDPNGEVDAVAYEYSLDVPINKTINAPSPGAPVTVTLTPLTPGWHNVQVRTRDAAGKVSDIKAYPFKVGSAAITSPETGDMSGAKTSITAITAASITKANYQWRRAGSDLWVDIPTSHVTYADGSAVAAWPITVTNGVVPKINWDIAATLASVDAESIPRDGPVQLRGMFDGGNVDPIKLRFDRNRASAATDEVGPGSVNLVTGNYQTGQSDVSIAGLSVPRVFNSRQTGGVDPLFGPGWVSSTSVSPVDPGYTKLTVFGSLVQVGLPDATSLGFTKKGTAGTDFEPPLGAENYTLKYSSGTNAYTLSSVSGDRVIFTRTTNDPAGVYVPTAYTPPGSGSTTSVAWEKVTVNGQTIMRPTRVLASIADGVTCTTLVRGCKALEFRYSTTTTATGTADGTWGAYAGRIAEIAYTAWDPDLSTPAMRTIVVSRYAFDNTGWLRAAWDPRLDYTQNSVVRSLRSIYTYGANGVLTAIAPPAQEPWQFSYTTVPNDPGSGRLSKVTRSALSAGTSVETVVYQVPVSGAGAPYDLSAAQTSRWGQTEPPTDATAVFPPTQVPTGDPVTGTLPSSYERATVTYLDANARTVNGVQPGGYLSTTWYDGFGNIVQELGAGNRQAALNASTSDTPAVEAELARALSEAVVYSADGQRQLERFGPEHDVVLPNSGTTVKGRAHIRLTYDEGAPETGGPFDLVTTERTSVSYVNAGQTVDDDVRTTTKKYDWTLRAPTVSTVDPGGMEMISRTAYDTVGRVTATTAPAGGSVDTTPSTRRIVYYTDAANTTHPECGGRLEWAGLVCLTRSGGAADTGPELLTKVVTYDVYGQLRTTVEKNSGGTRRTSTVTYDAAGRPVEQSISAPGLGKALEKTRTVYDAASGQSVRTQTVNASNVVTAEVIRGYDTLGRPTSYTDADNNTSTTTYTLLGQQATSNDGKATRTYTYDGGTERRGLVTSVNDSQAGVFTTTYDANGASVAEAWPNGLAITRTYDPAGTPTKVAYGRPGCGQPTCGLYFDAAGYGIHGQKRWSSNTFAYQVLDYDRSGRLEMVKETKGGSCAVRKYGFDEATNRTSLTSYAPAANGTCQTTTVAATRTSTYDNADRATTAGYSYDALGRTTTTPAAETANPTGGNVTVAYHANDMVSTITQSGRTTDYTLDVTGSRVRSWTDNITGTAVRATHHYTDDGDNPAWTQETATRFSRVVAGLGGMAALFNSTGSVLDWQLSNLNGDIVAGINGSSAGLTTTRDFDEYGTPRNTAETGKLRYGWLGQAQRASDAPAGMTLMGARVYNPSSGRFLSTDSVHGGNANAYDYASGDPINKHDVSGQMGCWRTTGWSTRKWNYWWGGWGGYRASTNYRCSFSNSDMKWIARFGFIWAIVGIVVGLFFIPAGAAFEVAAIALAWAWWEYEQACPRKRGGYYGGQVRIYYNKNWRFQWAANKNRYLTCK</sequence>
<evidence type="ECO:0000256" key="2">
    <source>
        <dbReference type="SAM" id="SignalP"/>
    </source>
</evidence>
<dbReference type="InterPro" id="IPR022385">
    <property type="entry name" value="Rhs_assc_core"/>
</dbReference>
<proteinExistence type="predicted"/>
<feature type="signal peptide" evidence="2">
    <location>
        <begin position="1"/>
        <end position="23"/>
    </location>
</feature>
<dbReference type="Proteomes" id="UP000578112">
    <property type="component" value="Unassembled WGS sequence"/>
</dbReference>
<protein>
    <submittedName>
        <fullName evidence="3">RHS repeat-associated protein</fullName>
    </submittedName>
</protein>
<feature type="chain" id="PRO_5030517806" evidence="2">
    <location>
        <begin position="24"/>
        <end position="2060"/>
    </location>
</feature>
<keyword evidence="4" id="KW-1185">Reference proteome</keyword>
<gene>
    <name evidence="3" type="ORF">BJ971_001346</name>
</gene>
<reference evidence="3 4" key="1">
    <citation type="submission" date="2020-08" db="EMBL/GenBank/DDBJ databases">
        <title>Sequencing the genomes of 1000 actinobacteria strains.</title>
        <authorList>
            <person name="Klenk H.-P."/>
        </authorList>
    </citation>
    <scope>NUCLEOTIDE SEQUENCE [LARGE SCALE GENOMIC DNA]</scope>
    <source>
        <strain evidence="3 4">DSM 43149</strain>
    </source>
</reference>
<dbReference type="NCBIfam" id="TIGR03696">
    <property type="entry name" value="Rhs_assc_core"/>
    <property type="match status" value="1"/>
</dbReference>
<dbReference type="Gene3D" id="2.180.10.10">
    <property type="entry name" value="RHS repeat-associated core"/>
    <property type="match status" value="1"/>
</dbReference>
<dbReference type="PANTHER" id="PTHR32305:SF17">
    <property type="entry name" value="TRNA NUCLEASE WAPA"/>
    <property type="match status" value="1"/>
</dbReference>
<organism evidence="3 4">
    <name type="scientific">Actinoplanes digitatis</name>
    <dbReference type="NCBI Taxonomy" id="1868"/>
    <lineage>
        <taxon>Bacteria</taxon>
        <taxon>Bacillati</taxon>
        <taxon>Actinomycetota</taxon>
        <taxon>Actinomycetes</taxon>
        <taxon>Micromonosporales</taxon>
        <taxon>Micromonosporaceae</taxon>
        <taxon>Actinoplanes</taxon>
    </lineage>
</organism>
<evidence type="ECO:0000256" key="1">
    <source>
        <dbReference type="SAM" id="Phobius"/>
    </source>
</evidence>
<keyword evidence="1" id="KW-0812">Transmembrane</keyword>
<dbReference type="PANTHER" id="PTHR32305">
    <property type="match status" value="1"/>
</dbReference>
<dbReference type="InterPro" id="IPR050708">
    <property type="entry name" value="T6SS_VgrG/RHS"/>
</dbReference>
<feature type="transmembrane region" description="Helical" evidence="1">
    <location>
        <begin position="1986"/>
        <end position="2019"/>
    </location>
</feature>
<keyword evidence="2" id="KW-0732">Signal</keyword>
<dbReference type="RefSeq" id="WP_239087888.1">
    <property type="nucleotide sequence ID" value="NZ_BOMK01000092.1"/>
</dbReference>
<name>A0A7W7MNQ8_9ACTN</name>
<accession>A0A7W7MNQ8</accession>
<dbReference type="EMBL" id="JACHNH010000001">
    <property type="protein sequence ID" value="MBB4760790.1"/>
    <property type="molecule type" value="Genomic_DNA"/>
</dbReference>
<comment type="caution">
    <text evidence="3">The sequence shown here is derived from an EMBL/GenBank/DDBJ whole genome shotgun (WGS) entry which is preliminary data.</text>
</comment>
<evidence type="ECO:0000313" key="4">
    <source>
        <dbReference type="Proteomes" id="UP000578112"/>
    </source>
</evidence>